<organism evidence="2 3">
    <name type="scientific">Kibdelosporangium aridum</name>
    <dbReference type="NCBI Taxonomy" id="2030"/>
    <lineage>
        <taxon>Bacteria</taxon>
        <taxon>Bacillati</taxon>
        <taxon>Actinomycetota</taxon>
        <taxon>Actinomycetes</taxon>
        <taxon>Pseudonocardiales</taxon>
        <taxon>Pseudonocardiaceae</taxon>
        <taxon>Kibdelosporangium</taxon>
    </lineage>
</organism>
<keyword evidence="1" id="KW-0472">Membrane</keyword>
<dbReference type="AlphaFoldDB" id="A0A428ZTW5"/>
<evidence type="ECO:0000256" key="1">
    <source>
        <dbReference type="SAM" id="Phobius"/>
    </source>
</evidence>
<dbReference type="EMBL" id="QHKI01000001">
    <property type="protein sequence ID" value="RSM91467.1"/>
    <property type="molecule type" value="Genomic_DNA"/>
</dbReference>
<evidence type="ECO:0000313" key="2">
    <source>
        <dbReference type="EMBL" id="RSM91467.1"/>
    </source>
</evidence>
<keyword evidence="1" id="KW-0812">Transmembrane</keyword>
<name>A0A428ZTW5_KIBAR</name>
<sequence>MLTGVCFYLGAVQSVVMIPGVEPLSPRDKRLLKRLAVYNGYGRKLFGFTRPDRHGVRYATVWKIDYHMPLRPLGRYCLVEETTWSSSNDRGGIFETNSTSRFQFLGATALNRAEIVRTYLWAWLFCPAVVAIPCFLCVSQLIALGNVPGNNFYVVLLTIALFLWPLVAFFILKLCRGSYQKRYDFF</sequence>
<reference evidence="2 3" key="1">
    <citation type="submission" date="2018-05" db="EMBL/GenBank/DDBJ databases">
        <title>Evolution of GPA BGCs.</title>
        <authorList>
            <person name="Waglechner N."/>
            <person name="Wright G.D."/>
        </authorList>
    </citation>
    <scope>NUCLEOTIDE SEQUENCE [LARGE SCALE GENOMIC DNA]</scope>
    <source>
        <strain evidence="2 3">A82846</strain>
    </source>
</reference>
<feature type="transmembrane region" description="Helical" evidence="1">
    <location>
        <begin position="120"/>
        <end position="145"/>
    </location>
</feature>
<evidence type="ECO:0000313" key="3">
    <source>
        <dbReference type="Proteomes" id="UP000287547"/>
    </source>
</evidence>
<comment type="caution">
    <text evidence="2">The sequence shown here is derived from an EMBL/GenBank/DDBJ whole genome shotgun (WGS) entry which is preliminary data.</text>
</comment>
<protein>
    <submittedName>
        <fullName evidence="2">Uncharacterized protein</fullName>
    </submittedName>
</protein>
<dbReference type="RefSeq" id="WP_037256404.1">
    <property type="nucleotide sequence ID" value="NZ_QHKI01000001.1"/>
</dbReference>
<feature type="transmembrane region" description="Helical" evidence="1">
    <location>
        <begin position="151"/>
        <end position="172"/>
    </location>
</feature>
<keyword evidence="1" id="KW-1133">Transmembrane helix</keyword>
<accession>A0A428ZTW5</accession>
<proteinExistence type="predicted"/>
<dbReference type="Proteomes" id="UP000287547">
    <property type="component" value="Unassembled WGS sequence"/>
</dbReference>
<dbReference type="OrthoDB" id="3629695at2"/>
<gene>
    <name evidence="2" type="ORF">DMH04_00190</name>
</gene>